<dbReference type="Pfam" id="PF17181">
    <property type="entry name" value="EPF"/>
    <property type="match status" value="1"/>
</dbReference>
<evidence type="ECO:0000256" key="8">
    <source>
        <dbReference type="SAM" id="MobiDB-lite"/>
    </source>
</evidence>
<evidence type="ECO:0000256" key="3">
    <source>
        <dbReference type="ARBA" id="ARBA00022473"/>
    </source>
</evidence>
<keyword evidence="4 7" id="KW-0964">Secreted</keyword>
<reference evidence="9" key="1">
    <citation type="submission" date="2023-05" db="EMBL/GenBank/DDBJ databases">
        <title>Genome and transcriptome analyses reveal genes involved in the formation of fine ridges on petal epidermal cells in Hibiscus trionum.</title>
        <authorList>
            <person name="Koshimizu S."/>
            <person name="Masuda S."/>
            <person name="Ishii T."/>
            <person name="Shirasu K."/>
            <person name="Hoshino A."/>
            <person name="Arita M."/>
        </authorList>
    </citation>
    <scope>NUCLEOTIDE SEQUENCE</scope>
    <source>
        <strain evidence="9">Hamamatsu line</strain>
    </source>
</reference>
<comment type="caution">
    <text evidence="9">The sequence shown here is derived from an EMBL/GenBank/DDBJ whole genome shotgun (WGS) entry which is preliminary data.</text>
</comment>
<gene>
    <name evidence="9" type="ORF">HRI_000544100</name>
</gene>
<keyword evidence="3 7" id="KW-0217">Developmental protein</keyword>
<evidence type="ECO:0000256" key="5">
    <source>
        <dbReference type="ARBA" id="ARBA00022729"/>
    </source>
</evidence>
<feature type="chain" id="PRO_5041012955" description="Epidermal patterning factor-like protein" evidence="7">
    <location>
        <begin position="36"/>
        <end position="128"/>
    </location>
</feature>
<name>A0A9W7LL47_HIBTR</name>
<evidence type="ECO:0000313" key="10">
    <source>
        <dbReference type="Proteomes" id="UP001165190"/>
    </source>
</evidence>
<protein>
    <recommendedName>
        <fullName evidence="7">Epidermal patterning factor-like protein</fullName>
    </recommendedName>
</protein>
<feature type="region of interest" description="Disordered" evidence="8">
    <location>
        <begin position="34"/>
        <end position="58"/>
    </location>
</feature>
<dbReference type="GO" id="GO:0010052">
    <property type="term" value="P:guard cell differentiation"/>
    <property type="evidence" value="ECO:0007669"/>
    <property type="project" value="UniProtKB-UniRule"/>
</dbReference>
<comment type="function">
    <text evidence="7">Controls stomatal patterning.</text>
</comment>
<evidence type="ECO:0000256" key="7">
    <source>
        <dbReference type="RuleBase" id="RU367102"/>
    </source>
</evidence>
<evidence type="ECO:0000313" key="9">
    <source>
        <dbReference type="EMBL" id="GMI68748.1"/>
    </source>
</evidence>
<sequence length="128" mass="14794">MVHTHSFILCPRHCHFFLIFLLVLSLSQVRYKAQGRPNPRSDSFSKAENEEKEILRGRIGSRPPRCERRCSSCEHCEAIEVPIDPRLRNGNKNISTLNFHAAYARGVDNSNYKPMSWKCKCGNFIFNP</sequence>
<accession>A0A9W7LL47</accession>
<feature type="signal peptide" evidence="7">
    <location>
        <begin position="1"/>
        <end position="35"/>
    </location>
</feature>
<dbReference type="Proteomes" id="UP001165190">
    <property type="component" value="Unassembled WGS sequence"/>
</dbReference>
<evidence type="ECO:0000256" key="4">
    <source>
        <dbReference type="ARBA" id="ARBA00022525"/>
    </source>
</evidence>
<dbReference type="OrthoDB" id="614712at2759"/>
<evidence type="ECO:0000256" key="1">
    <source>
        <dbReference type="ARBA" id="ARBA00004613"/>
    </source>
</evidence>
<organism evidence="9 10">
    <name type="scientific">Hibiscus trionum</name>
    <name type="common">Flower of an hour</name>
    <dbReference type="NCBI Taxonomy" id="183268"/>
    <lineage>
        <taxon>Eukaryota</taxon>
        <taxon>Viridiplantae</taxon>
        <taxon>Streptophyta</taxon>
        <taxon>Embryophyta</taxon>
        <taxon>Tracheophyta</taxon>
        <taxon>Spermatophyta</taxon>
        <taxon>Magnoliopsida</taxon>
        <taxon>eudicotyledons</taxon>
        <taxon>Gunneridae</taxon>
        <taxon>Pentapetalae</taxon>
        <taxon>rosids</taxon>
        <taxon>malvids</taxon>
        <taxon>Malvales</taxon>
        <taxon>Malvaceae</taxon>
        <taxon>Malvoideae</taxon>
        <taxon>Hibiscus</taxon>
    </lineage>
</organism>
<dbReference type="EMBL" id="BSYR01000006">
    <property type="protein sequence ID" value="GMI68748.1"/>
    <property type="molecule type" value="Genomic_DNA"/>
</dbReference>
<evidence type="ECO:0000256" key="6">
    <source>
        <dbReference type="ARBA" id="ARBA00023157"/>
    </source>
</evidence>
<comment type="similarity">
    <text evidence="2 7">Belongs to the plant cysteine rich small secretory peptide family. Epidermal patterning factor subfamily.</text>
</comment>
<dbReference type="PANTHER" id="PTHR33109:SF7">
    <property type="entry name" value="EPIDERMAL PATTERNING FACTOR-LIKE PROTEIN 2"/>
    <property type="match status" value="1"/>
</dbReference>
<keyword evidence="5 7" id="KW-0732">Signal</keyword>
<dbReference type="PANTHER" id="PTHR33109">
    <property type="entry name" value="EPIDERMAL PATTERNING FACTOR-LIKE PROTEIN 4"/>
    <property type="match status" value="1"/>
</dbReference>
<dbReference type="GO" id="GO:0005576">
    <property type="term" value="C:extracellular region"/>
    <property type="evidence" value="ECO:0007669"/>
    <property type="project" value="UniProtKB-SubCell"/>
</dbReference>
<comment type="subcellular location">
    <subcellularLocation>
        <location evidence="1 7">Secreted</location>
    </subcellularLocation>
</comment>
<dbReference type="InterPro" id="IPR039455">
    <property type="entry name" value="EPFL"/>
</dbReference>
<evidence type="ECO:0000256" key="2">
    <source>
        <dbReference type="ARBA" id="ARBA00008127"/>
    </source>
</evidence>
<keyword evidence="6" id="KW-1015">Disulfide bond</keyword>
<proteinExistence type="inferred from homology"/>
<feature type="compositionally biased region" description="Basic and acidic residues" evidence="8">
    <location>
        <begin position="43"/>
        <end position="56"/>
    </location>
</feature>
<keyword evidence="10" id="KW-1185">Reference proteome</keyword>
<dbReference type="AlphaFoldDB" id="A0A9W7LL47"/>